<feature type="domain" description="Hedgehog/Intein (Hint)" evidence="4">
    <location>
        <begin position="978"/>
        <end position="1124"/>
    </location>
</feature>
<dbReference type="PANTHER" id="PTHR38340:SF1">
    <property type="entry name" value="S-LAYER PROTEIN"/>
    <property type="match status" value="1"/>
</dbReference>
<feature type="compositionally biased region" description="Acidic residues" evidence="3">
    <location>
        <begin position="688"/>
        <end position="699"/>
    </location>
</feature>
<dbReference type="Pfam" id="PF00353">
    <property type="entry name" value="HemolysinCabind"/>
    <property type="match status" value="10"/>
</dbReference>
<dbReference type="GO" id="GO:0005509">
    <property type="term" value="F:calcium ion binding"/>
    <property type="evidence" value="ECO:0007669"/>
    <property type="project" value="InterPro"/>
</dbReference>
<dbReference type="InterPro" id="IPR001343">
    <property type="entry name" value="Hemolysn_Ca-bd"/>
</dbReference>
<organism evidence="6 7">
    <name type="scientific">Donghicola eburneus</name>
    <dbReference type="NCBI Taxonomy" id="393278"/>
    <lineage>
        <taxon>Bacteria</taxon>
        <taxon>Pseudomonadati</taxon>
        <taxon>Pseudomonadota</taxon>
        <taxon>Alphaproteobacteria</taxon>
        <taxon>Rhodobacterales</taxon>
        <taxon>Roseobacteraceae</taxon>
        <taxon>Donghicola</taxon>
    </lineage>
</organism>
<dbReference type="SUPFAM" id="SSF49899">
    <property type="entry name" value="Concanavalin A-like lectins/glucanases"/>
    <property type="match status" value="1"/>
</dbReference>
<dbReference type="InterPro" id="IPR013320">
    <property type="entry name" value="ConA-like_dom_sf"/>
</dbReference>
<evidence type="ECO:0000259" key="4">
    <source>
        <dbReference type="Pfam" id="PF13403"/>
    </source>
</evidence>
<dbReference type="InterPro" id="IPR028992">
    <property type="entry name" value="Hedgehog/Intein_dom"/>
</dbReference>
<dbReference type="InterPro" id="IPR025193">
    <property type="entry name" value="DUF4114"/>
</dbReference>
<evidence type="ECO:0000259" key="5">
    <source>
        <dbReference type="Pfam" id="PF13448"/>
    </source>
</evidence>
<dbReference type="Gene3D" id="2.170.16.10">
    <property type="entry name" value="Hedgehog/Intein (Hint) domain"/>
    <property type="match status" value="1"/>
</dbReference>
<dbReference type="PROSITE" id="PS50817">
    <property type="entry name" value="INTEIN_N_TER"/>
    <property type="match status" value="1"/>
</dbReference>
<dbReference type="Pfam" id="PF13403">
    <property type="entry name" value="Hint_2"/>
    <property type="match status" value="1"/>
</dbReference>
<name>A0A1M4MZ60_9RHOB</name>
<proteinExistence type="predicted"/>
<evidence type="ECO:0000313" key="7">
    <source>
        <dbReference type="Proteomes" id="UP000184085"/>
    </source>
</evidence>
<keyword evidence="7" id="KW-1185">Reference proteome</keyword>
<comment type="subcellular location">
    <subcellularLocation>
        <location evidence="1">Secreted</location>
    </subcellularLocation>
</comment>
<protein>
    <submittedName>
        <fullName evidence="6">Putative hemolysin-type calcium-binding repeat family protein</fullName>
    </submittedName>
</protein>
<keyword evidence="2" id="KW-0964">Secreted</keyword>
<dbReference type="PRINTS" id="PR00313">
    <property type="entry name" value="CABNDNGRPT"/>
</dbReference>
<dbReference type="InterPro" id="IPR011049">
    <property type="entry name" value="Serralysin-like_metalloprot_C"/>
</dbReference>
<feature type="region of interest" description="Disordered" evidence="3">
    <location>
        <begin position="584"/>
        <end position="707"/>
    </location>
</feature>
<evidence type="ECO:0000313" key="6">
    <source>
        <dbReference type="EMBL" id="SCM67900.1"/>
    </source>
</evidence>
<dbReference type="GO" id="GO:0005576">
    <property type="term" value="C:extracellular region"/>
    <property type="evidence" value="ECO:0007669"/>
    <property type="project" value="UniProtKB-SubCell"/>
</dbReference>
<dbReference type="InterPro" id="IPR036844">
    <property type="entry name" value="Hint_dom_sf"/>
</dbReference>
<reference evidence="7" key="1">
    <citation type="submission" date="2016-09" db="EMBL/GenBank/DDBJ databases">
        <authorList>
            <person name="Wibberg D."/>
        </authorList>
    </citation>
    <scope>NUCLEOTIDE SEQUENCE [LARGE SCALE GENOMIC DNA]</scope>
</reference>
<sequence length="1171" mass="122995">MTFYKYSSWMDWYKSHSSDYDGSTAMNYTDDSQGLIGLWDFLNGTADTGLEDGVAQNGKLFGHANVKDGQLHLDGHEDYMTIEGNDNPFDLGQGTIEVQFTQKEHVGTSEDVIISRGEAEDAYGGEVNTPEGYFEIGVTKDGRVYVMHIDDGKKALLKTDDCFFKEGDTLNVSYSWDENTGGTFVVQNLTDSSETTLTHDVKGLDMEIGDNDGESWTVGAREDSDYDGDYSHYFKGAIDYVAIFDNAAPQGDGYVEGTAGDDLIDINYDGDPEGDMIDNEDAILANSDLNDDVVLAGAGDDTVKAGEGNDIVYGDSKQGSAEASPVTIKIDSASAEFANKIYAYTIDPETGEISNVKLLEADARDGVGSTYEYNAAQGAVVGVGIVNEHGQFLSSGYGDNINLNSDCKVHTKGIQQVDETTVKIGFEDWYNLGDKDFNDVKITVDLGTSGASFDNAHYETSSDVGSAIVTEGAGDDQIHGEAGDDTLYGEGGNDTIDGGADDDLIYAGDGNDSVIGGDGNDTIFYGAGNDTIEGGAGDDLIDDADKVILDGADVIDAGDGNDTVYSGLGDDTIEGGTGADLIFGEGGDDSITGGSENDSIYAGDGADSVRAGTGDDSIRGEGGNDTLRGEDGNDFVDGGDGNDSVSGGAGDDTVLGGAGDDLVRGGSGNDLMEGGSGNDYIDSGSGDDTIDAGDGDDTVDAYNGSDSVLGGAGNDSIMVGWQDTEALPDLGYPGLFDADSDPENDRDFVDAGEGNNYVWTGDDRDTIYSGSGNDTILAGIDDDYVDSGAGDDLIVGGEGADTILAGDGNDTVYAGFAPDLPDDLNIPDGEDLVTNNGTDYVDAGAGNDLVFGSDDADTILGGDGDDTIDGGIDADSLIGGKGDDTIILGLPGDAHADYAEGGDDRDTFTGVGAGDTVDGGTGGDDFDTLDLTGLGKWQFNNVTTDADGDSTSGEVNFLDSLGNVTGTLKFEEIEKIIPCFTPGTVIATPMGERLVEELQVGDRVITRDNGIQRIRWVGAKNVTSLDLQRSTHLRPIMIKAGALGSGLPETDIMVSPNHRMLIANEKTSLYFEEPEVLAAAKHLLGTGGIYEVNVPSTTYIHFMFDRHEVVLSNGCWSESFQPGDYSLKGIGEEQRNEIYDLFPELKNQKGLENFEAARRSLKKHEAKLLVH</sequence>
<dbReference type="PANTHER" id="PTHR38340">
    <property type="entry name" value="S-LAYER PROTEIN"/>
    <property type="match status" value="1"/>
</dbReference>
<evidence type="ECO:0000256" key="3">
    <source>
        <dbReference type="SAM" id="MobiDB-lite"/>
    </source>
</evidence>
<dbReference type="PROSITE" id="PS00330">
    <property type="entry name" value="HEMOLYSIN_CALCIUM"/>
    <property type="match status" value="2"/>
</dbReference>
<accession>A0A1M4MZ60</accession>
<dbReference type="SUPFAM" id="SSF51294">
    <property type="entry name" value="Hedgehog/intein (Hint) domain"/>
    <property type="match status" value="1"/>
</dbReference>
<dbReference type="Pfam" id="PF13448">
    <property type="entry name" value="DUF4114"/>
    <property type="match status" value="1"/>
</dbReference>
<gene>
    <name evidence="6" type="ORF">KARMA_2106</name>
</gene>
<dbReference type="EMBL" id="FMJB01000050">
    <property type="protein sequence ID" value="SCM67900.1"/>
    <property type="molecule type" value="Genomic_DNA"/>
</dbReference>
<dbReference type="AlphaFoldDB" id="A0A1M4MZ60"/>
<dbReference type="InterPro" id="IPR018511">
    <property type="entry name" value="Hemolysin-typ_Ca-bd_CS"/>
</dbReference>
<dbReference type="InterPro" id="IPR006141">
    <property type="entry name" value="Intein_N"/>
</dbReference>
<dbReference type="InterPro" id="IPR050557">
    <property type="entry name" value="RTX_toxin/Mannuronan_C5-epim"/>
</dbReference>
<dbReference type="RefSeq" id="WP_143095372.1">
    <property type="nucleotide sequence ID" value="NZ_FMJB01000050.1"/>
</dbReference>
<dbReference type="Proteomes" id="UP000184085">
    <property type="component" value="Unassembled WGS sequence"/>
</dbReference>
<dbReference type="Gene3D" id="2.150.10.10">
    <property type="entry name" value="Serralysin-like metalloprotease, C-terminal"/>
    <property type="match status" value="5"/>
</dbReference>
<dbReference type="GO" id="GO:0016539">
    <property type="term" value="P:intein-mediated protein splicing"/>
    <property type="evidence" value="ECO:0007669"/>
    <property type="project" value="InterPro"/>
</dbReference>
<evidence type="ECO:0000256" key="1">
    <source>
        <dbReference type="ARBA" id="ARBA00004613"/>
    </source>
</evidence>
<evidence type="ECO:0000256" key="2">
    <source>
        <dbReference type="ARBA" id="ARBA00022525"/>
    </source>
</evidence>
<dbReference type="SUPFAM" id="SSF51120">
    <property type="entry name" value="beta-Roll"/>
    <property type="match status" value="4"/>
</dbReference>
<feature type="domain" description="DUF4114" evidence="5">
    <location>
        <begin position="398"/>
        <end position="445"/>
    </location>
</feature>